<reference evidence="1 2" key="1">
    <citation type="journal article" date="2003" name="Cell">
        <title>Origins of highly mosaic mycobacteriophage genomes.</title>
        <authorList>
            <person name="Pedulla M.L."/>
            <person name="Ford M.E."/>
            <person name="Houtz J.M."/>
            <person name="Karthikeyan T."/>
            <person name="Wadsworth C."/>
            <person name="Lewis J.A."/>
            <person name="Jacobs-Sera D."/>
            <person name="Falbo J."/>
            <person name="Gross J."/>
            <person name="Pannunzio N.R."/>
            <person name="Brucker W."/>
            <person name="Kumar V."/>
            <person name="Kandasamy J."/>
            <person name="Keenan L."/>
            <person name="Bardarov S."/>
            <person name="Kriakov J."/>
            <person name="Lawrence J.G."/>
            <person name="Jacobs W.R. Jr."/>
            <person name="Hendrix R.W."/>
            <person name="Hatfull G.F."/>
        </authorList>
    </citation>
    <scope>NUCLEOTIDE SEQUENCE</scope>
</reference>
<accession>Q855X0</accession>
<proteinExistence type="predicted"/>
<dbReference type="KEGG" id="vg:1260299"/>
<sequence length="80" mass="9192">MAFKWRAECLDCPYTPDLDWGHTVPTSYTESAVRSQVDAWAEDHRKRTGHEIKVVQTTTLVVNVESLNQEVLDKLFARSN</sequence>
<organism evidence="1 2">
    <name type="scientific">Mycobacterium phage Barnyard</name>
    <dbReference type="NCBI Taxonomy" id="205880"/>
    <lineage>
        <taxon>Viruses</taxon>
        <taxon>Duplodnaviria</taxon>
        <taxon>Heunggongvirae</taxon>
        <taxon>Uroviricota</taxon>
        <taxon>Caudoviricetes</taxon>
        <taxon>Barnyardvirus</taxon>
        <taxon>Barnyardvirus barnyard</taxon>
    </lineage>
</organism>
<dbReference type="Proteomes" id="UP000000731">
    <property type="component" value="Segment"/>
</dbReference>
<dbReference type="OrthoDB" id="20579at10239"/>
<gene>
    <name evidence="1" type="primary">102</name>
    <name evidence="1" type="ORF">PBI_BARNYARD_102</name>
</gene>
<keyword evidence="2" id="KW-1185">Reference proteome</keyword>
<evidence type="ECO:0000313" key="1">
    <source>
        <dbReference type="EMBL" id="AAN02156.1"/>
    </source>
</evidence>
<evidence type="ECO:0000313" key="2">
    <source>
        <dbReference type="Proteomes" id="UP000000731"/>
    </source>
</evidence>
<protein>
    <submittedName>
        <fullName evidence="1">Uncharacterized protein</fullName>
    </submittedName>
</protein>
<dbReference type="RefSeq" id="NP_818640.1">
    <property type="nucleotide sequence ID" value="NC_004689.1"/>
</dbReference>
<name>Q855X0_9CAUD</name>
<dbReference type="EMBL" id="AY129339">
    <property type="protein sequence ID" value="AAN02156.1"/>
    <property type="molecule type" value="Genomic_DNA"/>
</dbReference>